<dbReference type="AlphaFoldDB" id="A0A2P2QAT5"/>
<reference evidence="1" key="1">
    <citation type="submission" date="2018-02" db="EMBL/GenBank/DDBJ databases">
        <title>Rhizophora mucronata_Transcriptome.</title>
        <authorList>
            <person name="Meera S.P."/>
            <person name="Sreeshan A."/>
            <person name="Augustine A."/>
        </authorList>
    </citation>
    <scope>NUCLEOTIDE SEQUENCE</scope>
    <source>
        <tissue evidence="1">Leaf</tissue>
    </source>
</reference>
<accession>A0A2P2QAT5</accession>
<sequence length="35" mass="3893">MDLGLKVFGQLFLLSLSVVRTCFSNLVVYRAVFGV</sequence>
<evidence type="ECO:0000313" key="1">
    <source>
        <dbReference type="EMBL" id="MBX64108.1"/>
    </source>
</evidence>
<name>A0A2P2QAT5_RHIMU</name>
<dbReference type="EMBL" id="GGEC01083624">
    <property type="protein sequence ID" value="MBX64108.1"/>
    <property type="molecule type" value="Transcribed_RNA"/>
</dbReference>
<organism evidence="1">
    <name type="scientific">Rhizophora mucronata</name>
    <name type="common">Asiatic mangrove</name>
    <dbReference type="NCBI Taxonomy" id="61149"/>
    <lineage>
        <taxon>Eukaryota</taxon>
        <taxon>Viridiplantae</taxon>
        <taxon>Streptophyta</taxon>
        <taxon>Embryophyta</taxon>
        <taxon>Tracheophyta</taxon>
        <taxon>Spermatophyta</taxon>
        <taxon>Magnoliopsida</taxon>
        <taxon>eudicotyledons</taxon>
        <taxon>Gunneridae</taxon>
        <taxon>Pentapetalae</taxon>
        <taxon>rosids</taxon>
        <taxon>fabids</taxon>
        <taxon>Malpighiales</taxon>
        <taxon>Rhizophoraceae</taxon>
        <taxon>Rhizophora</taxon>
    </lineage>
</organism>
<protein>
    <submittedName>
        <fullName evidence="1">Uncharacterized protein</fullName>
    </submittedName>
</protein>
<proteinExistence type="predicted"/>